<comment type="caution">
    <text evidence="2">The sequence shown here is derived from an EMBL/GenBank/DDBJ whole genome shotgun (WGS) entry which is preliminary data.</text>
</comment>
<dbReference type="AlphaFoldDB" id="A0A151Z418"/>
<protein>
    <submittedName>
        <fullName evidence="2">Uncharacterized protein</fullName>
    </submittedName>
</protein>
<keyword evidence="3" id="KW-1185">Reference proteome</keyword>
<dbReference type="EMBL" id="LODT01000048">
    <property type="protein sequence ID" value="KYQ88706.1"/>
    <property type="molecule type" value="Genomic_DNA"/>
</dbReference>
<gene>
    <name evidence="2" type="ORF">DLAC_10726</name>
</gene>
<feature type="signal peptide" evidence="1">
    <location>
        <begin position="1"/>
        <end position="19"/>
    </location>
</feature>
<accession>A0A151Z418</accession>
<organism evidence="2 3">
    <name type="scientific">Tieghemostelium lacteum</name>
    <name type="common">Slime mold</name>
    <name type="synonym">Dictyostelium lacteum</name>
    <dbReference type="NCBI Taxonomy" id="361077"/>
    <lineage>
        <taxon>Eukaryota</taxon>
        <taxon>Amoebozoa</taxon>
        <taxon>Evosea</taxon>
        <taxon>Eumycetozoa</taxon>
        <taxon>Dictyostelia</taxon>
        <taxon>Dictyosteliales</taxon>
        <taxon>Raperosteliaceae</taxon>
        <taxon>Tieghemostelium</taxon>
    </lineage>
</organism>
<keyword evidence="1" id="KW-0732">Signal</keyword>
<evidence type="ECO:0000313" key="3">
    <source>
        <dbReference type="Proteomes" id="UP000076078"/>
    </source>
</evidence>
<feature type="chain" id="PRO_5007592867" evidence="1">
    <location>
        <begin position="20"/>
        <end position="1213"/>
    </location>
</feature>
<dbReference type="InParanoid" id="A0A151Z418"/>
<evidence type="ECO:0000313" key="2">
    <source>
        <dbReference type="EMBL" id="KYQ88706.1"/>
    </source>
</evidence>
<sequence>MFYLKLLLILCISFYNVNAFNNCTFSPSSIKGYSANNLITIKCNDYILPNLDNKVLINFDGIKEFTLLDPSKVNLGNFNQLDILLPENIQKTSSNVSIILQPSNTIIYLNTLLQIEIDNEAPLLNQASVISVSNDDLNSMGSIVTYKLDISDLKSGLKSVEIFFSGSKYQFSSSYSVAVQQLKSTSVYIPIFFIQNRDATYSVTIQLTDIAGNFKNYTSFDNNTISFKPVDKYDSQSPSVQLVGSQLVYLDQSNHTSPLIQLKFSVSDDISGVYQLDLFNNGNMVCQLVKDEYSVAPVLNQLVECYFFVDPLSRPSFSYEAVDNALNRSPKVSVNVGDLLPLKNFLNSTFNVSADSIGVFNYSPQSIKTNSTIVNMRVNFKFTSSLGISQVQIKTPQPNVLLVTLNSSDIVQGNIYDGTIYKRFSVDLSPFSSFKIPVIQTNLLINIIDQGGNEKLHSNSAWTFGIDHKVPVPSSKLSNFSFSPETVDLTDRERIITFQWNFESVAPIAQFKVTIGHMSYLIDSSEFSGTGWNGKVSKEIVFPKLYQQGIYEWKIESTNSLGQVVQYDVDSLPKLNIQSPSATEYKPIILSTFKFLRSPTMENSKDQIINFLFTLENFVIVPGKTIQSFTVSNEYQYGNVWTCNDFQMISGTELSGVYGCTINVQRQSPAKKYIFQKLYLKNHHGVELDLDWKDFKSMKLDHYFEVTNGQSVGGEPDSVQVLSISHSFETTNLNWNILTIKSNIQNSNSSQVVNGLVTVSYGSFFKQCQLFTQYECKQFETSCSVAVPKSYSNVILGASVLLTNSKNQKVHKIYQNPILVPNTSLPFDITNHRPVKSFEALSSSIDVTMSNKVAQFKIQVQEFIKEYDLNVNGTMMVIKTTSPNYKNGDTVGFTIPRYCLTNFEISLTLYSSMTPDPIVYSSYDLYSMGMGNTDQGVYVRSITSKPDITPPQIKSFKFPMNFDFFPSNKKPKSLDFEAVIIDDLSGVDSVTFHLVLSDERTLECNAKNMVFDHQTWKCSIEIHAYMESGEKPIYITTKDKTANSIRYGMQELSTILNVHSYIMITGSQYDVLPPVPTSFKSFTMVSPTHSTYLSVWKFSDNSGVINIENAYCKLGPYTCKMDKDSQCSITIYTASPNKNETCLSEWSVYGVTDINNNERSLSNLDLPMFNIVSQNPGNNSIEPHESSSMSSQSTSSSTLFILLLIFTSYTIFL</sequence>
<dbReference type="Proteomes" id="UP000076078">
    <property type="component" value="Unassembled WGS sequence"/>
</dbReference>
<proteinExistence type="predicted"/>
<evidence type="ECO:0000256" key="1">
    <source>
        <dbReference type="SAM" id="SignalP"/>
    </source>
</evidence>
<name>A0A151Z418_TIELA</name>
<reference evidence="2 3" key="1">
    <citation type="submission" date="2015-12" db="EMBL/GenBank/DDBJ databases">
        <title>Dictyostelia acquired genes for synthesis and detection of signals that induce cell-type specialization by lateral gene transfer from prokaryotes.</title>
        <authorList>
            <person name="Gloeckner G."/>
            <person name="Schaap P."/>
        </authorList>
    </citation>
    <scope>NUCLEOTIDE SEQUENCE [LARGE SCALE GENOMIC DNA]</scope>
    <source>
        <strain evidence="2 3">TK</strain>
    </source>
</reference>